<evidence type="ECO:0000313" key="3">
    <source>
        <dbReference type="Proteomes" id="UP001215598"/>
    </source>
</evidence>
<sequence>MSESLRPWLRESLIKAAETYGANLSAVPLEEKGKKVQISEFLTTGAENEDSAVWANVHDKALVVPVKFSKEAVVECNNGRRMTELKTALVTIKKFKPISTRIPNRNGGMSIDPRLALHCELVTMIGSFDEGKWGNPRDVESDAELKEWGDALTKDGGAGNVLKERKKAREGESKKDTPRRAKPSISPRKPPPDSVQNTLDFVRPSPPPRPATPERGRLTKASSYLTAPTPAQRRRSQILSPNVRKVARPPPPPPPPSGPPRVLVPNSDTSQSSQPIATNKLSQPQSQSIVVPDLVSSEPQAVASRPEMSPRAAEDVDAEMLSEDDAQTDRRLRRGRPMERPGPAKKRRIGGEKLSGFRVNMDMVELKGAKVGWERICRVLR</sequence>
<feature type="compositionally biased region" description="Polar residues" evidence="1">
    <location>
        <begin position="266"/>
        <end position="289"/>
    </location>
</feature>
<evidence type="ECO:0000313" key="2">
    <source>
        <dbReference type="EMBL" id="KAJ7783063.1"/>
    </source>
</evidence>
<organism evidence="2 3">
    <name type="scientific">Mycena metata</name>
    <dbReference type="NCBI Taxonomy" id="1033252"/>
    <lineage>
        <taxon>Eukaryota</taxon>
        <taxon>Fungi</taxon>
        <taxon>Dikarya</taxon>
        <taxon>Basidiomycota</taxon>
        <taxon>Agaricomycotina</taxon>
        <taxon>Agaricomycetes</taxon>
        <taxon>Agaricomycetidae</taxon>
        <taxon>Agaricales</taxon>
        <taxon>Marasmiineae</taxon>
        <taxon>Mycenaceae</taxon>
        <taxon>Mycena</taxon>
    </lineage>
</organism>
<accession>A0AAD7KCX6</accession>
<evidence type="ECO:0000256" key="1">
    <source>
        <dbReference type="SAM" id="MobiDB-lite"/>
    </source>
</evidence>
<dbReference type="Proteomes" id="UP001215598">
    <property type="component" value="Unassembled WGS sequence"/>
</dbReference>
<gene>
    <name evidence="2" type="ORF">B0H16DRAFT_1495201</name>
</gene>
<reference evidence="2" key="1">
    <citation type="submission" date="2023-03" db="EMBL/GenBank/DDBJ databases">
        <title>Massive genome expansion in bonnet fungi (Mycena s.s.) driven by repeated elements and novel gene families across ecological guilds.</title>
        <authorList>
            <consortium name="Lawrence Berkeley National Laboratory"/>
            <person name="Harder C.B."/>
            <person name="Miyauchi S."/>
            <person name="Viragh M."/>
            <person name="Kuo A."/>
            <person name="Thoen E."/>
            <person name="Andreopoulos B."/>
            <person name="Lu D."/>
            <person name="Skrede I."/>
            <person name="Drula E."/>
            <person name="Henrissat B."/>
            <person name="Morin E."/>
            <person name="Kohler A."/>
            <person name="Barry K."/>
            <person name="LaButti K."/>
            <person name="Morin E."/>
            <person name="Salamov A."/>
            <person name="Lipzen A."/>
            <person name="Mereny Z."/>
            <person name="Hegedus B."/>
            <person name="Baldrian P."/>
            <person name="Stursova M."/>
            <person name="Weitz H."/>
            <person name="Taylor A."/>
            <person name="Grigoriev I.V."/>
            <person name="Nagy L.G."/>
            <person name="Martin F."/>
            <person name="Kauserud H."/>
        </authorList>
    </citation>
    <scope>NUCLEOTIDE SEQUENCE</scope>
    <source>
        <strain evidence="2">CBHHK182m</strain>
    </source>
</reference>
<protein>
    <recommendedName>
        <fullName evidence="4">Telomere replication protein EST3</fullName>
    </recommendedName>
</protein>
<dbReference type="EMBL" id="JARKIB010000003">
    <property type="protein sequence ID" value="KAJ7783063.1"/>
    <property type="molecule type" value="Genomic_DNA"/>
</dbReference>
<keyword evidence="3" id="KW-1185">Reference proteome</keyword>
<comment type="caution">
    <text evidence="2">The sequence shown here is derived from an EMBL/GenBank/DDBJ whole genome shotgun (WGS) entry which is preliminary data.</text>
</comment>
<dbReference type="AlphaFoldDB" id="A0AAD7KCX6"/>
<feature type="compositionally biased region" description="Basic and acidic residues" evidence="1">
    <location>
        <begin position="167"/>
        <end position="179"/>
    </location>
</feature>
<proteinExistence type="predicted"/>
<feature type="compositionally biased region" description="Pro residues" evidence="1">
    <location>
        <begin position="248"/>
        <end position="259"/>
    </location>
</feature>
<feature type="region of interest" description="Disordered" evidence="1">
    <location>
        <begin position="150"/>
        <end position="352"/>
    </location>
</feature>
<name>A0AAD7KCX6_9AGAR</name>
<evidence type="ECO:0008006" key="4">
    <source>
        <dbReference type="Google" id="ProtNLM"/>
    </source>
</evidence>
<feature type="compositionally biased region" description="Acidic residues" evidence="1">
    <location>
        <begin position="315"/>
        <end position="326"/>
    </location>
</feature>